<dbReference type="SUPFAM" id="SSF50044">
    <property type="entry name" value="SH3-domain"/>
    <property type="match status" value="1"/>
</dbReference>
<evidence type="ECO:0000256" key="5">
    <source>
        <dbReference type="ARBA" id="ARBA00023002"/>
    </source>
</evidence>
<dbReference type="PANTHER" id="PTHR15629">
    <property type="entry name" value="SH3YL1 PROTEIN"/>
    <property type="match status" value="1"/>
</dbReference>
<keyword evidence="3 6" id="KW-0728">SH3 domain</keyword>
<dbReference type="FunFam" id="2.30.30.40:FF:000100">
    <property type="entry name" value="SH3 domain-containing YSC84-like protein 1"/>
    <property type="match status" value="1"/>
</dbReference>
<dbReference type="SMART" id="SM00822">
    <property type="entry name" value="PKS_KR"/>
    <property type="match status" value="1"/>
</dbReference>
<dbReference type="PANTHER" id="PTHR15629:SF2">
    <property type="entry name" value="SH3 DOMAIN-CONTAINING YSC84-LIKE PROTEIN 1"/>
    <property type="match status" value="1"/>
</dbReference>
<evidence type="ECO:0000259" key="8">
    <source>
        <dbReference type="PROSITE" id="PS50002"/>
    </source>
</evidence>
<dbReference type="EMBL" id="JAPUFD010000010">
    <property type="protein sequence ID" value="MDI1489751.1"/>
    <property type="molecule type" value="Genomic_DNA"/>
</dbReference>
<protein>
    <recommendedName>
        <fullName evidence="8">SH3 domain-containing protein</fullName>
    </recommendedName>
</protein>
<accession>A0AA43TSE2</accession>
<dbReference type="Pfam" id="PF00018">
    <property type="entry name" value="SH3_1"/>
    <property type="match status" value="1"/>
</dbReference>
<dbReference type="PROSITE" id="PS00061">
    <property type="entry name" value="ADH_SHORT"/>
    <property type="match status" value="1"/>
</dbReference>
<feature type="domain" description="SH3" evidence="8">
    <location>
        <begin position="332"/>
        <end position="393"/>
    </location>
</feature>
<sequence length="699" mass="74403">MPFGINNPFPTSIRSECKKSGKILASFIDPRQSFGPDKIIPPQILANAKGLAIVTVLKAGFLGSGRFGSGLVVARLSDGSWSAPSGIMTGGGGFGGQIGFELTDFVFILNDAAAVKTFSQAGSLTLGGNVSIAAGPVGRNAEAAGAASLKGVAGVFSYSKTKGLFAGVSLEGSVLIERRDANEKLYNSRITARQLLEGGVRPPPAAEPLMRVLNSRVFAGVASSSNDMYNDIPVYDDSHDNVVWEGRSGPGYNEGVRTDRTGGAGSVSGGANDYEYHDSPRRANTWADDVYDRQPTSDRPRTNTITSFESSKPGRPTAPKPKFTPKPTAGSIGKDQAIALYSFDADQAGDLAFKKGEVITITKRTDNASDWWTGRIGDRTGIFPRRPPQKEVPVTTYSENDKSKTTLKVNTNGQSSRHGQADELDRKAERFDNSLVGRLTPTMRNFTLEGKVALVTGGARGLGWNMAQALAEAGAKSIALLDIKEDLGNSAAAELHQTTGLPIQFYAVDVTDEHSVAEAVNRAHKDLGAIDIVVNSAGIADSKIKAESYPPTQFRHVMDINLTGSFLVSQACSRHMIPADRGGSIIFLSSIAGSRVLHPQQQCAYNASKAAVTQLAKSLASEWAPHGIRCNVIAPGYMDTALNREALLEGEMQHWRSMTPMGRMGRPEELNGVCVFLASEASGFVTGSHIYVDGGYACY</sequence>
<dbReference type="InterPro" id="IPR057326">
    <property type="entry name" value="KR_dom"/>
</dbReference>
<dbReference type="SMART" id="SM00326">
    <property type="entry name" value="SH3"/>
    <property type="match status" value="1"/>
</dbReference>
<dbReference type="InterPro" id="IPR036028">
    <property type="entry name" value="SH3-like_dom_sf"/>
</dbReference>
<dbReference type="CDD" id="cd11525">
    <property type="entry name" value="SYLF_SH3YL1_like"/>
    <property type="match status" value="1"/>
</dbReference>
<dbReference type="GO" id="GO:0051666">
    <property type="term" value="P:actin cortical patch localization"/>
    <property type="evidence" value="ECO:0007669"/>
    <property type="project" value="TreeGrafter"/>
</dbReference>
<dbReference type="GO" id="GO:0051015">
    <property type="term" value="F:actin filament binding"/>
    <property type="evidence" value="ECO:0007669"/>
    <property type="project" value="TreeGrafter"/>
</dbReference>
<evidence type="ECO:0000256" key="7">
    <source>
        <dbReference type="SAM" id="MobiDB-lite"/>
    </source>
</evidence>
<feature type="region of interest" description="Disordered" evidence="7">
    <location>
        <begin position="379"/>
        <end position="401"/>
    </location>
</feature>
<dbReference type="Gene3D" id="3.40.50.720">
    <property type="entry name" value="NAD(P)-binding Rossmann-like Domain"/>
    <property type="match status" value="1"/>
</dbReference>
<dbReference type="PRINTS" id="PR00080">
    <property type="entry name" value="SDRFAMILY"/>
</dbReference>
<comment type="similarity">
    <text evidence="2">Belongs to the SH3YL1 family.</text>
</comment>
<reference evidence="9" key="1">
    <citation type="journal article" date="2023" name="Genome Biol. Evol.">
        <title>First Whole Genome Sequence and Flow Cytometry Genome Size Data for the Lichen-Forming Fungus Ramalina farinacea (Ascomycota).</title>
        <authorList>
            <person name="Llewellyn T."/>
            <person name="Mian S."/>
            <person name="Hill R."/>
            <person name="Leitch I.J."/>
            <person name="Gaya E."/>
        </authorList>
    </citation>
    <scope>NUCLEOTIDE SEQUENCE</scope>
    <source>
        <strain evidence="9">LIQ254RAFAR</strain>
    </source>
</reference>
<dbReference type="PROSITE" id="PS50002">
    <property type="entry name" value="SH3"/>
    <property type="match status" value="1"/>
</dbReference>
<dbReference type="Pfam" id="PF04366">
    <property type="entry name" value="Ysc84"/>
    <property type="match status" value="1"/>
</dbReference>
<dbReference type="Gene3D" id="2.30.30.40">
    <property type="entry name" value="SH3 Domains"/>
    <property type="match status" value="1"/>
</dbReference>
<keyword evidence="10" id="KW-1185">Reference proteome</keyword>
<dbReference type="InterPro" id="IPR020904">
    <property type="entry name" value="Sc_DH/Rdtase_CS"/>
</dbReference>
<dbReference type="FunFam" id="3.40.50.720:FF:000090">
    <property type="entry name" value="NADP-dependent mannitol dehydrogenase"/>
    <property type="match status" value="1"/>
</dbReference>
<feature type="compositionally biased region" description="Basic and acidic residues" evidence="7">
    <location>
        <begin position="290"/>
        <end position="301"/>
    </location>
</feature>
<evidence type="ECO:0000256" key="6">
    <source>
        <dbReference type="PROSITE-ProRule" id="PRU00192"/>
    </source>
</evidence>
<dbReference type="PRINTS" id="PR00081">
    <property type="entry name" value="GDHRDH"/>
</dbReference>
<dbReference type="AlphaFoldDB" id="A0AA43TSE2"/>
<dbReference type="GO" id="GO:0051017">
    <property type="term" value="P:actin filament bundle assembly"/>
    <property type="evidence" value="ECO:0007669"/>
    <property type="project" value="TreeGrafter"/>
</dbReference>
<evidence type="ECO:0000313" key="9">
    <source>
        <dbReference type="EMBL" id="MDI1489751.1"/>
    </source>
</evidence>
<dbReference type="GO" id="GO:0050085">
    <property type="term" value="F:mannitol 2-dehydrogenase (NADP+) activity"/>
    <property type="evidence" value="ECO:0007669"/>
    <property type="project" value="UniProtKB-ARBA"/>
</dbReference>
<evidence type="ECO:0000256" key="1">
    <source>
        <dbReference type="ARBA" id="ARBA00006484"/>
    </source>
</evidence>
<evidence type="ECO:0000256" key="2">
    <source>
        <dbReference type="ARBA" id="ARBA00007761"/>
    </source>
</evidence>
<dbReference type="GO" id="GO:0030479">
    <property type="term" value="C:actin cortical patch"/>
    <property type="evidence" value="ECO:0007669"/>
    <property type="project" value="TreeGrafter"/>
</dbReference>
<dbReference type="Pfam" id="PF13561">
    <property type="entry name" value="adh_short_C2"/>
    <property type="match status" value="1"/>
</dbReference>
<evidence type="ECO:0000256" key="4">
    <source>
        <dbReference type="ARBA" id="ARBA00022857"/>
    </source>
</evidence>
<dbReference type="InterPro" id="IPR033643">
    <property type="entry name" value="SYLF_SH3YL1-like"/>
</dbReference>
<dbReference type="InterPro" id="IPR002347">
    <property type="entry name" value="SDR_fam"/>
</dbReference>
<dbReference type="InterPro" id="IPR007461">
    <property type="entry name" value="Ysc84_actin-binding"/>
</dbReference>
<evidence type="ECO:0000256" key="3">
    <source>
        <dbReference type="ARBA" id="ARBA00022443"/>
    </source>
</evidence>
<proteinExistence type="inferred from homology"/>
<dbReference type="InterPro" id="IPR036291">
    <property type="entry name" value="NAD(P)-bd_dom_sf"/>
</dbReference>
<comment type="similarity">
    <text evidence="1">Belongs to the short-chain dehydrogenases/reductases (SDR) family.</text>
</comment>
<dbReference type="SUPFAM" id="SSF51735">
    <property type="entry name" value="NAD(P)-binding Rossmann-fold domains"/>
    <property type="match status" value="1"/>
</dbReference>
<evidence type="ECO:0000313" key="10">
    <source>
        <dbReference type="Proteomes" id="UP001161017"/>
    </source>
</evidence>
<gene>
    <name evidence="9" type="ORF">OHK93_000949</name>
</gene>
<feature type="region of interest" description="Disordered" evidence="7">
    <location>
        <begin position="247"/>
        <end position="331"/>
    </location>
</feature>
<dbReference type="Proteomes" id="UP001161017">
    <property type="component" value="Unassembled WGS sequence"/>
</dbReference>
<dbReference type="InterPro" id="IPR001452">
    <property type="entry name" value="SH3_domain"/>
</dbReference>
<keyword evidence="5" id="KW-0560">Oxidoreductase</keyword>
<keyword evidence="4" id="KW-0521">NADP</keyword>
<organism evidence="9 10">
    <name type="scientific">Ramalina farinacea</name>
    <dbReference type="NCBI Taxonomy" id="258253"/>
    <lineage>
        <taxon>Eukaryota</taxon>
        <taxon>Fungi</taxon>
        <taxon>Dikarya</taxon>
        <taxon>Ascomycota</taxon>
        <taxon>Pezizomycotina</taxon>
        <taxon>Lecanoromycetes</taxon>
        <taxon>OSLEUM clade</taxon>
        <taxon>Lecanoromycetidae</taxon>
        <taxon>Lecanorales</taxon>
        <taxon>Lecanorineae</taxon>
        <taxon>Ramalinaceae</taxon>
        <taxon>Ramalina</taxon>
    </lineage>
</organism>
<name>A0AA43TSE2_9LECA</name>
<dbReference type="InterPro" id="IPR051702">
    <property type="entry name" value="SH3_domain_YSC84-like"/>
</dbReference>
<comment type="caution">
    <text evidence="9">The sequence shown here is derived from an EMBL/GenBank/DDBJ whole genome shotgun (WGS) entry which is preliminary data.</text>
</comment>
<dbReference type="GO" id="GO:0019594">
    <property type="term" value="P:mannitol metabolic process"/>
    <property type="evidence" value="ECO:0007669"/>
    <property type="project" value="UniProtKB-ARBA"/>
</dbReference>
<dbReference type="GO" id="GO:0035091">
    <property type="term" value="F:phosphatidylinositol binding"/>
    <property type="evidence" value="ECO:0007669"/>
    <property type="project" value="TreeGrafter"/>
</dbReference>